<dbReference type="AlphaFoldDB" id="A0A975BM43"/>
<gene>
    <name evidence="1" type="ORF">dnm_040380</name>
</gene>
<reference evidence="1" key="1">
    <citation type="journal article" date="2021" name="Microb. Physiol.">
        <title>Proteogenomic Insights into the Physiology of Marine, Sulfate-Reducing, Filamentous Desulfonema limicola and Desulfonema magnum.</title>
        <authorList>
            <person name="Schnaars V."/>
            <person name="Wohlbrand L."/>
            <person name="Scheve S."/>
            <person name="Hinrichs C."/>
            <person name="Reinhardt R."/>
            <person name="Rabus R."/>
        </authorList>
    </citation>
    <scope>NUCLEOTIDE SEQUENCE</scope>
    <source>
        <strain evidence="1">4be13</strain>
    </source>
</reference>
<name>A0A975BM43_9BACT</name>
<organism evidence="1 2">
    <name type="scientific">Desulfonema magnum</name>
    <dbReference type="NCBI Taxonomy" id="45655"/>
    <lineage>
        <taxon>Bacteria</taxon>
        <taxon>Pseudomonadati</taxon>
        <taxon>Thermodesulfobacteriota</taxon>
        <taxon>Desulfobacteria</taxon>
        <taxon>Desulfobacterales</taxon>
        <taxon>Desulfococcaceae</taxon>
        <taxon>Desulfonema</taxon>
    </lineage>
</organism>
<sequence>MQPRPKYFPTPENKRFGRGCKPRPAVACDGKSRVSPPFAEKKMYKKLLLRYLETLDG</sequence>
<protein>
    <submittedName>
        <fullName evidence="1">Uncharacterized protein</fullName>
    </submittedName>
</protein>
<keyword evidence="2" id="KW-1185">Reference proteome</keyword>
<dbReference type="EMBL" id="CP061800">
    <property type="protein sequence ID" value="QTA87998.1"/>
    <property type="molecule type" value="Genomic_DNA"/>
</dbReference>
<accession>A0A975BM43</accession>
<evidence type="ECO:0000313" key="2">
    <source>
        <dbReference type="Proteomes" id="UP000663722"/>
    </source>
</evidence>
<evidence type="ECO:0000313" key="1">
    <source>
        <dbReference type="EMBL" id="QTA87998.1"/>
    </source>
</evidence>
<dbReference type="Proteomes" id="UP000663722">
    <property type="component" value="Chromosome"/>
</dbReference>
<proteinExistence type="predicted"/>
<dbReference type="KEGG" id="dmm:dnm_040380"/>